<dbReference type="Pfam" id="PF00535">
    <property type="entry name" value="Glycos_transf_2"/>
    <property type="match status" value="1"/>
</dbReference>
<feature type="domain" description="Glycosyltransferase 2-like" evidence="12">
    <location>
        <begin position="29"/>
        <end position="136"/>
    </location>
</feature>
<dbReference type="PANTHER" id="PTHR48090:SF10">
    <property type="entry name" value="GLUCOSYL-3-PHOSPHOGLYCERATE SYNTHASE"/>
    <property type="match status" value="1"/>
</dbReference>
<keyword evidence="6" id="KW-0460">Magnesium</keyword>
<evidence type="ECO:0000259" key="12">
    <source>
        <dbReference type="Pfam" id="PF00535"/>
    </source>
</evidence>
<gene>
    <name evidence="13" type="ORF">GCM10023215_01010</name>
</gene>
<dbReference type="InterPro" id="IPR050256">
    <property type="entry name" value="Glycosyltransferase_2"/>
</dbReference>
<keyword evidence="4" id="KW-0328">Glycosyltransferase</keyword>
<dbReference type="InterPro" id="IPR029044">
    <property type="entry name" value="Nucleotide-diphossugar_trans"/>
</dbReference>
<protein>
    <recommendedName>
        <fullName evidence="8">Glucosyl-3-phosphoglycerate synthase</fullName>
        <ecNumber evidence="7">2.4.1.266</ecNumber>
    </recommendedName>
</protein>
<proteinExistence type="inferred from homology"/>
<evidence type="ECO:0000256" key="8">
    <source>
        <dbReference type="ARBA" id="ARBA00040894"/>
    </source>
</evidence>
<dbReference type="PANTHER" id="PTHR48090">
    <property type="entry name" value="UNDECAPRENYL-PHOSPHATE 4-DEOXY-4-FORMAMIDO-L-ARABINOSE TRANSFERASE-RELATED"/>
    <property type="match status" value="1"/>
</dbReference>
<comment type="cofactor">
    <cofactor evidence="1">
        <name>Mn(2+)</name>
        <dbReference type="ChEBI" id="CHEBI:29035"/>
    </cofactor>
</comment>
<evidence type="ECO:0000313" key="13">
    <source>
        <dbReference type="EMBL" id="GAA4673365.1"/>
    </source>
</evidence>
<comment type="similarity">
    <text evidence="3">Belongs to the glycosyltransferase 2 family.</text>
</comment>
<dbReference type="EC" id="2.4.1.266" evidence="7"/>
<feature type="region of interest" description="Disordered" evidence="11">
    <location>
        <begin position="1"/>
        <end position="27"/>
    </location>
</feature>
<organism evidence="13 14">
    <name type="scientific">Pseudonocardia yuanmonensis</name>
    <dbReference type="NCBI Taxonomy" id="1095914"/>
    <lineage>
        <taxon>Bacteria</taxon>
        <taxon>Bacillati</taxon>
        <taxon>Actinomycetota</taxon>
        <taxon>Actinomycetes</taxon>
        <taxon>Pseudonocardiales</taxon>
        <taxon>Pseudonocardiaceae</taxon>
        <taxon>Pseudonocardia</taxon>
    </lineage>
</organism>
<evidence type="ECO:0000256" key="5">
    <source>
        <dbReference type="ARBA" id="ARBA00022679"/>
    </source>
</evidence>
<evidence type="ECO:0000256" key="7">
    <source>
        <dbReference type="ARBA" id="ARBA00039022"/>
    </source>
</evidence>
<evidence type="ECO:0000256" key="1">
    <source>
        <dbReference type="ARBA" id="ARBA00001936"/>
    </source>
</evidence>
<comment type="catalytic activity">
    <reaction evidence="9">
        <text>(2R)-3-phosphoglycerate + UDP-alpha-D-glucose = (2R)-2-O-(alpha-D-glucopyranosyl)-3-phospho-glycerate + UDP + H(+)</text>
        <dbReference type="Rhea" id="RHEA:31319"/>
        <dbReference type="ChEBI" id="CHEBI:15378"/>
        <dbReference type="ChEBI" id="CHEBI:58223"/>
        <dbReference type="ChEBI" id="CHEBI:58272"/>
        <dbReference type="ChEBI" id="CHEBI:58885"/>
        <dbReference type="ChEBI" id="CHEBI:62600"/>
        <dbReference type="EC" id="2.4.1.266"/>
    </reaction>
    <physiologicalReaction direction="left-to-right" evidence="9">
        <dbReference type="Rhea" id="RHEA:31320"/>
    </physiologicalReaction>
</comment>
<evidence type="ECO:0000256" key="11">
    <source>
        <dbReference type="SAM" id="MobiDB-lite"/>
    </source>
</evidence>
<evidence type="ECO:0000256" key="10">
    <source>
        <dbReference type="ARBA" id="ARBA00048997"/>
    </source>
</evidence>
<dbReference type="InterPro" id="IPR001173">
    <property type="entry name" value="Glyco_trans_2-like"/>
</dbReference>
<dbReference type="Proteomes" id="UP001500325">
    <property type="component" value="Unassembled WGS sequence"/>
</dbReference>
<dbReference type="CDD" id="cd04179">
    <property type="entry name" value="DPM_DPG-synthase_like"/>
    <property type="match status" value="1"/>
</dbReference>
<evidence type="ECO:0000256" key="6">
    <source>
        <dbReference type="ARBA" id="ARBA00022842"/>
    </source>
</evidence>
<reference evidence="14" key="1">
    <citation type="journal article" date="2019" name="Int. J. Syst. Evol. Microbiol.">
        <title>The Global Catalogue of Microorganisms (GCM) 10K type strain sequencing project: providing services to taxonomists for standard genome sequencing and annotation.</title>
        <authorList>
            <consortium name="The Broad Institute Genomics Platform"/>
            <consortium name="The Broad Institute Genome Sequencing Center for Infectious Disease"/>
            <person name="Wu L."/>
            <person name="Ma J."/>
        </authorList>
    </citation>
    <scope>NUCLEOTIDE SEQUENCE [LARGE SCALE GENOMIC DNA]</scope>
    <source>
        <strain evidence="14">JCM 18055</strain>
    </source>
</reference>
<evidence type="ECO:0000256" key="2">
    <source>
        <dbReference type="ARBA" id="ARBA00001946"/>
    </source>
</evidence>
<evidence type="ECO:0000256" key="9">
    <source>
        <dbReference type="ARBA" id="ARBA00048689"/>
    </source>
</evidence>
<dbReference type="Gene3D" id="3.90.550.10">
    <property type="entry name" value="Spore Coat Polysaccharide Biosynthesis Protein SpsA, Chain A"/>
    <property type="match status" value="1"/>
</dbReference>
<feature type="compositionally biased region" description="Basic and acidic residues" evidence="11">
    <location>
        <begin position="9"/>
        <end position="18"/>
    </location>
</feature>
<comment type="catalytic activity">
    <reaction evidence="10">
        <text>an NDP-alpha-D-glucose + (2R)-3-phosphoglycerate = (2R)-2-O-(alpha-D-glucopyranosyl)-3-phospho-glycerate + a ribonucleoside 5'-diphosphate + H(+)</text>
        <dbReference type="Rhea" id="RHEA:47244"/>
        <dbReference type="ChEBI" id="CHEBI:15378"/>
        <dbReference type="ChEBI" id="CHEBI:57930"/>
        <dbReference type="ChEBI" id="CHEBI:58272"/>
        <dbReference type="ChEBI" id="CHEBI:62600"/>
        <dbReference type="ChEBI" id="CHEBI:76533"/>
        <dbReference type="EC" id="2.4.1.266"/>
    </reaction>
    <physiologicalReaction direction="left-to-right" evidence="10">
        <dbReference type="Rhea" id="RHEA:47245"/>
    </physiologicalReaction>
</comment>
<keyword evidence="5" id="KW-0808">Transferase</keyword>
<keyword evidence="14" id="KW-1185">Reference proteome</keyword>
<feature type="region of interest" description="Disordered" evidence="11">
    <location>
        <begin position="239"/>
        <end position="260"/>
    </location>
</feature>
<dbReference type="EMBL" id="BAABIC010000001">
    <property type="protein sequence ID" value="GAA4673365.1"/>
    <property type="molecule type" value="Genomic_DNA"/>
</dbReference>
<name>A0ABP8VVJ8_9PSEU</name>
<sequence>MVGPRARAGRADVGRNDMHGPGGARPSVSVVVPTLNERRNVERLLAGLDPAYEVVVSDGGSLDGTPDAVRRVRPSSRVVTQGWSRGTSMLAGLHAARGDALVLLDADGSTCPTEVARLVIALDDADLVRGSRPTRRSVADAALAAVATARLGTRITDPWCGATALRRPVVPRLGLPDLARHGAGFELLLAFRAAREGLTVCEVPDVRAAEWHRSFPTSSLTENSRVIRTLLTERRSPFAQTVPAPRPTVDGVVPQAYDRS</sequence>
<evidence type="ECO:0000256" key="4">
    <source>
        <dbReference type="ARBA" id="ARBA00022676"/>
    </source>
</evidence>
<comment type="cofactor">
    <cofactor evidence="2">
        <name>Mg(2+)</name>
        <dbReference type="ChEBI" id="CHEBI:18420"/>
    </cofactor>
</comment>
<evidence type="ECO:0000313" key="14">
    <source>
        <dbReference type="Proteomes" id="UP001500325"/>
    </source>
</evidence>
<evidence type="ECO:0000256" key="3">
    <source>
        <dbReference type="ARBA" id="ARBA00006739"/>
    </source>
</evidence>
<comment type="caution">
    <text evidence="13">The sequence shown here is derived from an EMBL/GenBank/DDBJ whole genome shotgun (WGS) entry which is preliminary data.</text>
</comment>
<dbReference type="SUPFAM" id="SSF53448">
    <property type="entry name" value="Nucleotide-diphospho-sugar transferases"/>
    <property type="match status" value="1"/>
</dbReference>
<accession>A0ABP8VVJ8</accession>